<feature type="compositionally biased region" description="Polar residues" evidence="1">
    <location>
        <begin position="157"/>
        <end position="172"/>
    </location>
</feature>
<feature type="compositionally biased region" description="Basic and acidic residues" evidence="1">
    <location>
        <begin position="87"/>
        <end position="111"/>
    </location>
</feature>
<feature type="compositionally biased region" description="Polar residues" evidence="1">
    <location>
        <begin position="74"/>
        <end position="86"/>
    </location>
</feature>
<organism evidence="2 3">
    <name type="scientific">Steinernema glaseri</name>
    <dbReference type="NCBI Taxonomy" id="37863"/>
    <lineage>
        <taxon>Eukaryota</taxon>
        <taxon>Metazoa</taxon>
        <taxon>Ecdysozoa</taxon>
        <taxon>Nematoda</taxon>
        <taxon>Chromadorea</taxon>
        <taxon>Rhabditida</taxon>
        <taxon>Tylenchina</taxon>
        <taxon>Panagrolaimomorpha</taxon>
        <taxon>Strongyloidoidea</taxon>
        <taxon>Steinernematidae</taxon>
        <taxon>Steinernema</taxon>
    </lineage>
</organism>
<evidence type="ECO:0000313" key="2">
    <source>
        <dbReference type="Proteomes" id="UP000095287"/>
    </source>
</evidence>
<name>A0A1I7Z5N3_9BILA</name>
<sequence>MPRRPQLRKKAFDLFFPGGQRNSKRRAQGDHVDGDEQTMCRRDGQGRGGTPPRQGYRRRSARPQSEDGPEMSPECSNSRLATSGEQRQARTEERDSRSEREERAIHARDSYALREDEGRRCGLLRTRRHALMQENPKFPRESQENPNKEACPDARESQASNSDYSFSATTPNFPKDNSYLSTLKMQFLRCKATAQGTKRCHSPYPT</sequence>
<reference evidence="3" key="1">
    <citation type="submission" date="2016-11" db="UniProtKB">
        <authorList>
            <consortium name="WormBaseParasite"/>
        </authorList>
    </citation>
    <scope>IDENTIFICATION</scope>
</reference>
<feature type="region of interest" description="Disordered" evidence="1">
    <location>
        <begin position="1"/>
        <end position="111"/>
    </location>
</feature>
<feature type="region of interest" description="Disordered" evidence="1">
    <location>
        <begin position="127"/>
        <end position="178"/>
    </location>
</feature>
<feature type="compositionally biased region" description="Basic and acidic residues" evidence="1">
    <location>
        <begin position="27"/>
        <end position="45"/>
    </location>
</feature>
<dbReference type="Proteomes" id="UP000095287">
    <property type="component" value="Unplaced"/>
</dbReference>
<dbReference type="AlphaFoldDB" id="A0A1I7Z5N3"/>
<protein>
    <submittedName>
        <fullName evidence="3">Zinc finger CCCH domain-containing protein 13-like</fullName>
    </submittedName>
</protein>
<proteinExistence type="predicted"/>
<dbReference type="WBParaSite" id="L893_g23070.t1">
    <property type="protein sequence ID" value="L893_g23070.t1"/>
    <property type="gene ID" value="L893_g23070"/>
</dbReference>
<accession>A0A1I7Z5N3</accession>
<keyword evidence="2" id="KW-1185">Reference proteome</keyword>
<evidence type="ECO:0000313" key="3">
    <source>
        <dbReference type="WBParaSite" id="L893_g23070.t1"/>
    </source>
</evidence>
<evidence type="ECO:0000256" key="1">
    <source>
        <dbReference type="SAM" id="MobiDB-lite"/>
    </source>
</evidence>
<feature type="compositionally biased region" description="Basic and acidic residues" evidence="1">
    <location>
        <begin position="137"/>
        <end position="156"/>
    </location>
</feature>